<reference evidence="3" key="1">
    <citation type="submission" date="2025-08" db="UniProtKB">
        <authorList>
            <consortium name="RefSeq"/>
        </authorList>
    </citation>
    <scope>IDENTIFICATION</scope>
    <source>
        <tissue evidence="3">Muscle</tissue>
    </source>
</reference>
<dbReference type="Gene3D" id="3.15.10.50">
    <property type="match status" value="1"/>
</dbReference>
<accession>A0A6J3KIS0</accession>
<dbReference type="InterPro" id="IPR020234">
    <property type="entry name" value="Mite_allergen_group-7"/>
</dbReference>
<dbReference type="KEGG" id="bvk:117234563"/>
<feature type="chain" id="PRO_5027075365" evidence="1">
    <location>
        <begin position="23"/>
        <end position="236"/>
    </location>
</feature>
<proteinExistence type="predicted"/>
<evidence type="ECO:0000313" key="2">
    <source>
        <dbReference type="Proteomes" id="UP000504631"/>
    </source>
</evidence>
<feature type="signal peptide" evidence="1">
    <location>
        <begin position="1"/>
        <end position="22"/>
    </location>
</feature>
<sequence length="236" mass="26950">MDFQIRLGFLLLLPIFFTAAFANLLDAGENDIMSENVSANVNKLFDAMLPTIRKFILKQGLDPMKLEDVSEKLSGLIIHDRTLSLTNGWLQGLSNVRRANDIILSYQDESLTLDATLAFDVLDANYEYLIKDLLITKKGEVHGRLRDMEMRLIVAFDMNNYKIVIPMAKIVKIDKINVIFLDDPIVNAAAKAITTIFRKSITNMVNKEFWKVMQEYVDKINEKIPQPDPLLENDII</sequence>
<dbReference type="InterPro" id="IPR038602">
    <property type="entry name" value="Mite_allergen_7_sf"/>
</dbReference>
<name>A0A6J3KIS0_9HYME</name>
<evidence type="ECO:0000313" key="3">
    <source>
        <dbReference type="RefSeq" id="XP_033351809.1"/>
    </source>
</evidence>
<dbReference type="GeneID" id="117234563"/>
<dbReference type="AlphaFoldDB" id="A0A6J3KIS0"/>
<protein>
    <submittedName>
        <fullName evidence="3">Uncharacterized protein LOC117234563</fullName>
    </submittedName>
</protein>
<dbReference type="Pfam" id="PF16984">
    <property type="entry name" value="Grp7_allergen"/>
    <property type="match status" value="1"/>
</dbReference>
<dbReference type="Proteomes" id="UP000504631">
    <property type="component" value="Unplaced"/>
</dbReference>
<organism evidence="2 3">
    <name type="scientific">Bombus vosnesenskii</name>
    <dbReference type="NCBI Taxonomy" id="207650"/>
    <lineage>
        <taxon>Eukaryota</taxon>
        <taxon>Metazoa</taxon>
        <taxon>Ecdysozoa</taxon>
        <taxon>Arthropoda</taxon>
        <taxon>Hexapoda</taxon>
        <taxon>Insecta</taxon>
        <taxon>Pterygota</taxon>
        <taxon>Neoptera</taxon>
        <taxon>Endopterygota</taxon>
        <taxon>Hymenoptera</taxon>
        <taxon>Apocrita</taxon>
        <taxon>Aculeata</taxon>
        <taxon>Apoidea</taxon>
        <taxon>Anthophila</taxon>
        <taxon>Apidae</taxon>
        <taxon>Bombus</taxon>
        <taxon>Pyrobombus</taxon>
    </lineage>
</organism>
<keyword evidence="1" id="KW-0732">Signal</keyword>
<keyword evidence="2" id="KW-1185">Reference proteome</keyword>
<dbReference type="RefSeq" id="XP_033351809.1">
    <property type="nucleotide sequence ID" value="XM_033495918.1"/>
</dbReference>
<evidence type="ECO:0000256" key="1">
    <source>
        <dbReference type="SAM" id="SignalP"/>
    </source>
</evidence>
<gene>
    <name evidence="3" type="primary">LOC117234563</name>
</gene>